<dbReference type="EMBL" id="JAHRHY010000002">
    <property type="protein sequence ID" value="KAG9071941.1"/>
    <property type="molecule type" value="Genomic_DNA"/>
</dbReference>
<accession>A0A9P7Y5V4</accession>
<reference evidence="3" key="1">
    <citation type="submission" date="2021-06" db="EMBL/GenBank/DDBJ databases">
        <title>Genome Sequence of Mortierella hyaline Strain SCG-10, a Cold-Adapted, Nitrate-Reducing Fungus Isolated from Soil in Minnesota, USA.</title>
        <authorList>
            <person name="Aldossari N."/>
        </authorList>
    </citation>
    <scope>NUCLEOTIDE SEQUENCE</scope>
    <source>
        <strain evidence="3">SCG-10</strain>
    </source>
</reference>
<protein>
    <submittedName>
        <fullName evidence="3">Uncharacterized protein</fullName>
    </submittedName>
</protein>
<feature type="region of interest" description="Disordered" evidence="1">
    <location>
        <begin position="15"/>
        <end position="87"/>
    </location>
</feature>
<keyword evidence="2" id="KW-0472">Membrane</keyword>
<feature type="compositionally biased region" description="Low complexity" evidence="1">
    <location>
        <begin position="146"/>
        <end position="186"/>
    </location>
</feature>
<keyword evidence="4" id="KW-1185">Reference proteome</keyword>
<gene>
    <name evidence="3" type="ORF">KI688_006160</name>
</gene>
<organism evidence="3 4">
    <name type="scientific">Linnemannia hyalina</name>
    <dbReference type="NCBI Taxonomy" id="64524"/>
    <lineage>
        <taxon>Eukaryota</taxon>
        <taxon>Fungi</taxon>
        <taxon>Fungi incertae sedis</taxon>
        <taxon>Mucoromycota</taxon>
        <taxon>Mortierellomycotina</taxon>
        <taxon>Mortierellomycetes</taxon>
        <taxon>Mortierellales</taxon>
        <taxon>Mortierellaceae</taxon>
        <taxon>Linnemannia</taxon>
    </lineage>
</organism>
<dbReference type="AlphaFoldDB" id="A0A9P7Y5V4"/>
<feature type="compositionally biased region" description="Low complexity" evidence="1">
    <location>
        <begin position="52"/>
        <end position="77"/>
    </location>
</feature>
<comment type="caution">
    <text evidence="3">The sequence shown here is derived from an EMBL/GenBank/DDBJ whole genome shotgun (WGS) entry which is preliminary data.</text>
</comment>
<evidence type="ECO:0000313" key="4">
    <source>
        <dbReference type="Proteomes" id="UP000707451"/>
    </source>
</evidence>
<evidence type="ECO:0000256" key="2">
    <source>
        <dbReference type="SAM" id="Phobius"/>
    </source>
</evidence>
<evidence type="ECO:0000256" key="1">
    <source>
        <dbReference type="SAM" id="MobiDB-lite"/>
    </source>
</evidence>
<dbReference type="OrthoDB" id="10590136at2759"/>
<name>A0A9P7Y5V4_9FUNG</name>
<proteinExistence type="predicted"/>
<keyword evidence="2" id="KW-1133">Transmembrane helix</keyword>
<feature type="transmembrane region" description="Helical" evidence="2">
    <location>
        <begin position="249"/>
        <end position="271"/>
    </location>
</feature>
<feature type="region of interest" description="Disordered" evidence="1">
    <location>
        <begin position="276"/>
        <end position="297"/>
    </location>
</feature>
<sequence>MASPYSTSQSIVADFVPTLPSPSNPHSIISSESESSPAISQQTYLSPHSIIPSSDAGLSSPASSSATAATTTRSPQTVSIGPDHPDSKYHYQTPVIYNAYAANNSNSNLNTVAGPPGLWSQSTDVYYPPPPFQCDDQGQYAKATIQQPQLQQPQQQPQQQQQQQIFQPQYQQQQQYQQYHQQQQPPSAQSFPMYPVGHPNVATTTSHNINDPDHHKPPTDTTHMEILGSGQQHQPDKTKSKKKKRKKCICFFILFPVIIGIVLGIVFGVILKKNNNDGDKPPNPSTSGSGGSSSTTATTTATGYYPYPTGMPDMTNCILACQKALTDCTGKCGTNSTA</sequence>
<feature type="region of interest" description="Disordered" evidence="1">
    <location>
        <begin position="144"/>
        <end position="241"/>
    </location>
</feature>
<dbReference type="Proteomes" id="UP000707451">
    <property type="component" value="Unassembled WGS sequence"/>
</dbReference>
<keyword evidence="2" id="KW-0812">Transmembrane</keyword>
<evidence type="ECO:0000313" key="3">
    <source>
        <dbReference type="EMBL" id="KAG9071941.1"/>
    </source>
</evidence>
<feature type="compositionally biased region" description="Low complexity" evidence="1">
    <location>
        <begin position="24"/>
        <end position="40"/>
    </location>
</feature>